<feature type="compositionally biased region" description="Basic and acidic residues" evidence="1">
    <location>
        <begin position="1"/>
        <end position="13"/>
    </location>
</feature>
<name>A0ABD3FW24_9STRA</name>
<gene>
    <name evidence="2" type="ORF">V7S43_004314</name>
</gene>
<feature type="region of interest" description="Disordered" evidence="1">
    <location>
        <begin position="1"/>
        <end position="89"/>
    </location>
</feature>
<evidence type="ECO:0000313" key="3">
    <source>
        <dbReference type="Proteomes" id="UP001632037"/>
    </source>
</evidence>
<comment type="caution">
    <text evidence="2">The sequence shown here is derived from an EMBL/GenBank/DDBJ whole genome shotgun (WGS) entry which is preliminary data.</text>
</comment>
<keyword evidence="3" id="KW-1185">Reference proteome</keyword>
<accession>A0ABD3FW24</accession>
<feature type="compositionally biased region" description="Basic and acidic residues" evidence="1">
    <location>
        <begin position="46"/>
        <end position="72"/>
    </location>
</feature>
<dbReference type="AlphaFoldDB" id="A0ABD3FW24"/>
<proteinExistence type="predicted"/>
<dbReference type="EMBL" id="JBIMZQ010000006">
    <property type="protein sequence ID" value="KAL3671132.1"/>
    <property type="molecule type" value="Genomic_DNA"/>
</dbReference>
<dbReference type="Proteomes" id="UP001632037">
    <property type="component" value="Unassembled WGS sequence"/>
</dbReference>
<evidence type="ECO:0000256" key="1">
    <source>
        <dbReference type="SAM" id="MobiDB-lite"/>
    </source>
</evidence>
<sequence>MMEDAQKEREHAGSQDSIVLETPPEQWDSTCEDEWEVEQEESPQGRAEEDHFAGEKENEKPDEKEETQRGDDPAQSGGSAMPKKTQEVHPQKMFAAVLEEIKAAPAGPPRETWKRTVAELYTVAHDKVTIKADLVPLHKQRYPKL</sequence>
<feature type="compositionally biased region" description="Acidic residues" evidence="1">
    <location>
        <begin position="30"/>
        <end position="41"/>
    </location>
</feature>
<organism evidence="2 3">
    <name type="scientific">Phytophthora oleae</name>
    <dbReference type="NCBI Taxonomy" id="2107226"/>
    <lineage>
        <taxon>Eukaryota</taxon>
        <taxon>Sar</taxon>
        <taxon>Stramenopiles</taxon>
        <taxon>Oomycota</taxon>
        <taxon>Peronosporomycetes</taxon>
        <taxon>Peronosporales</taxon>
        <taxon>Peronosporaceae</taxon>
        <taxon>Phytophthora</taxon>
    </lineage>
</organism>
<protein>
    <submittedName>
        <fullName evidence="2">Uncharacterized protein</fullName>
    </submittedName>
</protein>
<evidence type="ECO:0000313" key="2">
    <source>
        <dbReference type="EMBL" id="KAL3671132.1"/>
    </source>
</evidence>
<reference evidence="2 3" key="1">
    <citation type="submission" date="2024-09" db="EMBL/GenBank/DDBJ databases">
        <title>Genome sequencing and assembly of Phytophthora oleae, isolate VK10A, causative agent of rot of olive drupes.</title>
        <authorList>
            <person name="Conti Taguali S."/>
            <person name="Riolo M."/>
            <person name="La Spada F."/>
            <person name="Cacciola S.O."/>
            <person name="Dionisio G."/>
        </authorList>
    </citation>
    <scope>NUCLEOTIDE SEQUENCE [LARGE SCALE GENOMIC DNA]</scope>
    <source>
        <strain evidence="2 3">VK10A</strain>
    </source>
</reference>